<name>A0A7R8CW47_LEPSM</name>
<evidence type="ECO:0000313" key="2">
    <source>
        <dbReference type="Proteomes" id="UP000675881"/>
    </source>
</evidence>
<gene>
    <name evidence="1" type="ORF">LSAA_9434</name>
</gene>
<proteinExistence type="predicted"/>
<accession>A0A7R8CW47</accession>
<dbReference type="Proteomes" id="UP000675881">
    <property type="component" value="Chromosome 5"/>
</dbReference>
<keyword evidence="2" id="KW-1185">Reference proteome</keyword>
<organism evidence="1 2">
    <name type="scientific">Lepeophtheirus salmonis</name>
    <name type="common">Salmon louse</name>
    <name type="synonym">Caligus salmonis</name>
    <dbReference type="NCBI Taxonomy" id="72036"/>
    <lineage>
        <taxon>Eukaryota</taxon>
        <taxon>Metazoa</taxon>
        <taxon>Ecdysozoa</taxon>
        <taxon>Arthropoda</taxon>
        <taxon>Crustacea</taxon>
        <taxon>Multicrustacea</taxon>
        <taxon>Hexanauplia</taxon>
        <taxon>Copepoda</taxon>
        <taxon>Siphonostomatoida</taxon>
        <taxon>Caligidae</taxon>
        <taxon>Lepeophtheirus</taxon>
    </lineage>
</organism>
<sequence length="103" mass="12036">MFCQSCCLFKENERSVVKDLHSKLCHPGVSRLLHYVRARNLLLTTSDVRYVRSSCRICAELKPRFYRPPSGTLIKATKAMERLSNGYYTPNRSKNGHFLRHYL</sequence>
<dbReference type="AlphaFoldDB" id="A0A7R8CW47"/>
<evidence type="ECO:0000313" key="1">
    <source>
        <dbReference type="EMBL" id="CAF2950267.1"/>
    </source>
</evidence>
<dbReference type="EMBL" id="HG994584">
    <property type="protein sequence ID" value="CAF2950267.1"/>
    <property type="molecule type" value="Genomic_DNA"/>
</dbReference>
<reference evidence="1" key="1">
    <citation type="submission" date="2021-02" db="EMBL/GenBank/DDBJ databases">
        <authorList>
            <person name="Bekaert M."/>
        </authorList>
    </citation>
    <scope>NUCLEOTIDE SEQUENCE</scope>
    <source>
        <strain evidence="1">IoA-00</strain>
    </source>
</reference>
<protein>
    <submittedName>
        <fullName evidence="1">(salmon louse) hypothetical protein</fullName>
    </submittedName>
</protein>